<gene>
    <name evidence="1" type="ORF">N1027_18010</name>
</gene>
<proteinExistence type="predicted"/>
<comment type="caution">
    <text evidence="1">The sequence shown here is derived from an EMBL/GenBank/DDBJ whole genome shotgun (WGS) entry which is preliminary data.</text>
</comment>
<sequence length="47" mass="5180">MTPTIRTIHVEVSAELWMAAQAKAMQYGDELNAVVAEELANYVQAKS</sequence>
<dbReference type="Proteomes" id="UP001165584">
    <property type="component" value="Unassembled WGS sequence"/>
</dbReference>
<organism evidence="1 2">
    <name type="scientific">Herbiconiux aconitum</name>
    <dbReference type="NCBI Taxonomy" id="2970913"/>
    <lineage>
        <taxon>Bacteria</taxon>
        <taxon>Bacillati</taxon>
        <taxon>Actinomycetota</taxon>
        <taxon>Actinomycetes</taxon>
        <taxon>Micrococcales</taxon>
        <taxon>Microbacteriaceae</taxon>
        <taxon>Herbiconiux</taxon>
    </lineage>
</organism>
<dbReference type="RefSeq" id="WP_259509751.1">
    <property type="nucleotide sequence ID" value="NZ_JANLCM010000002.1"/>
</dbReference>
<name>A0ABT2GXJ5_9MICO</name>
<keyword evidence="2" id="KW-1185">Reference proteome</keyword>
<evidence type="ECO:0000313" key="1">
    <source>
        <dbReference type="EMBL" id="MCS5720030.1"/>
    </source>
</evidence>
<dbReference type="EMBL" id="JANLCM010000002">
    <property type="protein sequence ID" value="MCS5720030.1"/>
    <property type="molecule type" value="Genomic_DNA"/>
</dbReference>
<protein>
    <recommendedName>
        <fullName evidence="3">Toxin-antitoxin system HicB family antitoxin</fullName>
    </recommendedName>
</protein>
<accession>A0ABT2GXJ5</accession>
<evidence type="ECO:0000313" key="2">
    <source>
        <dbReference type="Proteomes" id="UP001165584"/>
    </source>
</evidence>
<reference evidence="1" key="1">
    <citation type="submission" date="2022-08" db="EMBL/GenBank/DDBJ databases">
        <authorList>
            <person name="Deng Y."/>
            <person name="Han X.-F."/>
            <person name="Zhang Y.-Q."/>
        </authorList>
    </citation>
    <scope>NUCLEOTIDE SEQUENCE</scope>
    <source>
        <strain evidence="1">CPCC 205763</strain>
    </source>
</reference>
<evidence type="ECO:0008006" key="3">
    <source>
        <dbReference type="Google" id="ProtNLM"/>
    </source>
</evidence>